<dbReference type="Gene3D" id="1.10.443.10">
    <property type="entry name" value="Intergrase catalytic core"/>
    <property type="match status" value="1"/>
</dbReference>
<dbReference type="InterPro" id="IPR050090">
    <property type="entry name" value="Tyrosine_recombinase_XerCD"/>
</dbReference>
<feature type="domain" description="Tyr recombinase" evidence="5">
    <location>
        <begin position="166"/>
        <end position="360"/>
    </location>
</feature>
<feature type="region of interest" description="Disordered" evidence="4">
    <location>
        <begin position="1"/>
        <end position="29"/>
    </location>
</feature>
<dbReference type="SUPFAM" id="SSF56349">
    <property type="entry name" value="DNA breaking-rejoining enzymes"/>
    <property type="match status" value="1"/>
</dbReference>
<keyword evidence="2" id="KW-0238">DNA-binding</keyword>
<feature type="compositionally biased region" description="Polar residues" evidence="4">
    <location>
        <begin position="18"/>
        <end position="28"/>
    </location>
</feature>
<keyword evidence="3" id="KW-0233">DNA recombination</keyword>
<proteinExistence type="inferred from homology"/>
<name>A0ABM5TP57_9ACTN</name>
<reference evidence="6 7" key="1">
    <citation type="journal article" date="2015" name="ISME J.">
        <title>Draft Genome Sequence of Streptomyces incarnatus NRRL8089, which Produces the Nucleoside Antibiotic Sinefungin.</title>
        <authorList>
            <person name="Oshima K."/>
            <person name="Hattori M."/>
            <person name="Shimizu H."/>
            <person name="Fukuda K."/>
            <person name="Nemoto M."/>
            <person name="Inagaki K."/>
            <person name="Tamura T."/>
        </authorList>
    </citation>
    <scope>NUCLEOTIDE SEQUENCE [LARGE SCALE GENOMIC DNA]</scope>
    <source>
        <strain evidence="6 7">NRRL 8089</strain>
    </source>
</reference>
<evidence type="ECO:0000256" key="1">
    <source>
        <dbReference type="ARBA" id="ARBA00008857"/>
    </source>
</evidence>
<accession>A0ABM5TP57</accession>
<sequence length="366" mass="41030">MTNRAATRTPLRSALRKPQSSAEPTQPTAPLRVVDGRSATDARTAMLEELDLHLSTITNRFGRPFQRKTINAYKFAGVALHNWMTESGMEGDFTACDVATLNRFFRWYYQVHDVPKSQDGKGGYTGGTNTLQRNLRPLFIYLAEEYDHANPYDSPKLHRYTAPPIGKPKTLSEEFVNDVLKVTGNGSPKVRDFQTVRDHAIIRVLTEGLRAEELLNLRVEDLDLTGHTLVVVPLKMDRNSIDGRVIPLQPKTVKALVRYLRVRSTHPMADATPFLWLGTRGRGPLQYRGLYVMVKKRADQAGYDPAQVAPHSFCHTWADDLKAAGVSGEHIMAIRGWKSPAMLRRYGADMASTRAVNAVQGLGDRY</sequence>
<dbReference type="Pfam" id="PF00589">
    <property type="entry name" value="Phage_integrase"/>
    <property type="match status" value="1"/>
</dbReference>
<gene>
    <name evidence="6" type="ORF">ABB07_23260</name>
</gene>
<evidence type="ECO:0000259" key="5">
    <source>
        <dbReference type="PROSITE" id="PS51898"/>
    </source>
</evidence>
<dbReference type="InterPro" id="IPR002104">
    <property type="entry name" value="Integrase_catalytic"/>
</dbReference>
<dbReference type="PANTHER" id="PTHR30349:SF41">
    <property type="entry name" value="INTEGRASE_RECOMBINASE PROTEIN MJ0367-RELATED"/>
    <property type="match status" value="1"/>
</dbReference>
<organism evidence="6 7">
    <name type="scientific">Streptomyces incarnatus</name>
    <dbReference type="NCBI Taxonomy" id="665007"/>
    <lineage>
        <taxon>Bacteria</taxon>
        <taxon>Bacillati</taxon>
        <taxon>Actinomycetota</taxon>
        <taxon>Actinomycetes</taxon>
        <taxon>Kitasatosporales</taxon>
        <taxon>Streptomycetaceae</taxon>
        <taxon>Streptomyces</taxon>
    </lineage>
</organism>
<dbReference type="PANTHER" id="PTHR30349">
    <property type="entry name" value="PHAGE INTEGRASE-RELATED"/>
    <property type="match status" value="1"/>
</dbReference>
<evidence type="ECO:0000256" key="3">
    <source>
        <dbReference type="ARBA" id="ARBA00023172"/>
    </source>
</evidence>
<evidence type="ECO:0000256" key="4">
    <source>
        <dbReference type="SAM" id="MobiDB-lite"/>
    </source>
</evidence>
<comment type="similarity">
    <text evidence="1">Belongs to the 'phage' integrase family.</text>
</comment>
<protein>
    <recommendedName>
        <fullName evidence="5">Tyr recombinase domain-containing protein</fullName>
    </recommendedName>
</protein>
<evidence type="ECO:0000313" key="7">
    <source>
        <dbReference type="Proteomes" id="UP000035366"/>
    </source>
</evidence>
<dbReference type="CDD" id="cd00397">
    <property type="entry name" value="DNA_BRE_C"/>
    <property type="match status" value="1"/>
</dbReference>
<dbReference type="EMBL" id="CP011497">
    <property type="protein sequence ID" value="AKJ12845.1"/>
    <property type="molecule type" value="Genomic_DNA"/>
</dbReference>
<dbReference type="PROSITE" id="PS51898">
    <property type="entry name" value="TYR_RECOMBINASE"/>
    <property type="match status" value="1"/>
</dbReference>
<dbReference type="InterPro" id="IPR013762">
    <property type="entry name" value="Integrase-like_cat_sf"/>
</dbReference>
<evidence type="ECO:0000313" key="6">
    <source>
        <dbReference type="EMBL" id="AKJ12845.1"/>
    </source>
</evidence>
<keyword evidence="7" id="KW-1185">Reference proteome</keyword>
<dbReference type="InterPro" id="IPR011010">
    <property type="entry name" value="DNA_brk_join_enz"/>
</dbReference>
<evidence type="ECO:0000256" key="2">
    <source>
        <dbReference type="ARBA" id="ARBA00023125"/>
    </source>
</evidence>
<dbReference type="Proteomes" id="UP000035366">
    <property type="component" value="Chromosome"/>
</dbReference>